<evidence type="ECO:0000313" key="3">
    <source>
        <dbReference type="Proteomes" id="UP000283295"/>
    </source>
</evidence>
<dbReference type="Gene3D" id="3.40.50.300">
    <property type="entry name" value="P-loop containing nucleotide triphosphate hydrolases"/>
    <property type="match status" value="1"/>
</dbReference>
<accession>A0A3R6CSA9</accession>
<dbReference type="InterPro" id="IPR052754">
    <property type="entry name" value="NTPase_KAP_P-loop"/>
</dbReference>
<comment type="caution">
    <text evidence="2">The sequence shown here is derived from an EMBL/GenBank/DDBJ whole genome shotgun (WGS) entry which is preliminary data.</text>
</comment>
<name>A0A3R6CSA9_9FIRM</name>
<gene>
    <name evidence="2" type="ORF">DWX94_14160</name>
</gene>
<dbReference type="SUPFAM" id="SSF52540">
    <property type="entry name" value="P-loop containing nucleoside triphosphate hydrolases"/>
    <property type="match status" value="1"/>
</dbReference>
<dbReference type="PANTHER" id="PTHR22674:SF6">
    <property type="entry name" value="NTPASE KAP FAMILY P-LOOP DOMAIN-CONTAINING PROTEIN 1"/>
    <property type="match status" value="1"/>
</dbReference>
<protein>
    <submittedName>
        <fullName evidence="2">NTPase KAP</fullName>
    </submittedName>
</protein>
<proteinExistence type="predicted"/>
<evidence type="ECO:0000259" key="1">
    <source>
        <dbReference type="Pfam" id="PF07693"/>
    </source>
</evidence>
<dbReference type="InterPro" id="IPR011646">
    <property type="entry name" value="KAP_P-loop"/>
</dbReference>
<dbReference type="NCBIfam" id="NF041923">
    <property type="entry name" value="QatA"/>
    <property type="match status" value="1"/>
</dbReference>
<dbReference type="InterPro" id="IPR049673">
    <property type="entry name" value="QatA"/>
</dbReference>
<dbReference type="Pfam" id="PF07693">
    <property type="entry name" value="KAP_NTPase"/>
    <property type="match status" value="1"/>
</dbReference>
<dbReference type="AlphaFoldDB" id="A0A3R6CSA9"/>
<dbReference type="InterPro" id="IPR027417">
    <property type="entry name" value="P-loop_NTPase"/>
</dbReference>
<dbReference type="Proteomes" id="UP000283295">
    <property type="component" value="Unassembled WGS sequence"/>
</dbReference>
<reference evidence="2 3" key="1">
    <citation type="submission" date="2018-08" db="EMBL/GenBank/DDBJ databases">
        <title>A genome reference for cultivated species of the human gut microbiota.</title>
        <authorList>
            <person name="Zou Y."/>
            <person name="Xue W."/>
            <person name="Luo G."/>
        </authorList>
    </citation>
    <scope>NUCLEOTIDE SEQUENCE [LARGE SCALE GENOMIC DNA]</scope>
    <source>
        <strain evidence="2 3">AF22-21</strain>
    </source>
</reference>
<evidence type="ECO:0000313" key="2">
    <source>
        <dbReference type="EMBL" id="RGS35115.1"/>
    </source>
</evidence>
<dbReference type="OrthoDB" id="88903at2"/>
<organism evidence="2 3">
    <name type="scientific">Coprococcus eutactus</name>
    <dbReference type="NCBI Taxonomy" id="33043"/>
    <lineage>
        <taxon>Bacteria</taxon>
        <taxon>Bacillati</taxon>
        <taxon>Bacillota</taxon>
        <taxon>Clostridia</taxon>
        <taxon>Lachnospirales</taxon>
        <taxon>Lachnospiraceae</taxon>
        <taxon>Coprococcus</taxon>
    </lineage>
</organism>
<feature type="domain" description="KAP NTPase" evidence="1">
    <location>
        <begin position="16"/>
        <end position="387"/>
    </location>
</feature>
<sequence>MILSDNETKVDLLNNEAIAKTIVSLIKDSKEQPISIGIHGDWGAGKSSILEMVENEVKTSATESGKKYACIRFNGWKHQGFEDSKVALMSSIISELEKKEKLGAKAGEILKKLWRNINWMSVAKTAGKTALGLATGTAPLTLLSSTMDILKATVTTKEGIAGAIESIGGYLKDANITEDTSSNKQFSEFQDNFNELLEDASIEKLIVLIDDLDRCLPDVAINTLEAVRLFMFTEKTAFVIAADESMIRYAVKKHFPDAIDENKFNTGDAFANRYLEKLIQIPFRIPALGEVEACIYIMLLMVGSVFADENPNYKKLREEGLSRIRKPWNVESLTVDDVKGLLGTDYEKAANEVLIATQICHLLAQNTDGNPRKIKRFVNMLLLRYEIAKNRGFGDELELAILAKMMLAEYYETDFYKELPNHLDSEGKWGEIPEILSDIQKMVEDKEAVEAKERWYDLNKIGEWLITEPEITDKDLRPYYYACKEKIDYFSGKSSQSDLSEVVDLLFRDEMTIVGHIEDLQNLTSQESDQVFDVVVQKIMERGQFDTKPKGTDGLIILVQNKPDLRKSLVNFIDAIPVSNVGVWIIHGWDKAIPKDCEERKTLNQYFDKLKSGGTSVVKAALKKM</sequence>
<dbReference type="PANTHER" id="PTHR22674">
    <property type="entry name" value="NTPASE, KAP FAMILY P-LOOP DOMAIN-CONTAINING 1"/>
    <property type="match status" value="1"/>
</dbReference>
<dbReference type="EMBL" id="QRVK01000075">
    <property type="protein sequence ID" value="RGS35115.1"/>
    <property type="molecule type" value="Genomic_DNA"/>
</dbReference>